<dbReference type="Gene3D" id="3.60.40.10">
    <property type="entry name" value="PPM-type phosphatase domain"/>
    <property type="match status" value="1"/>
</dbReference>
<dbReference type="Proteomes" id="UP000051863">
    <property type="component" value="Unassembled WGS sequence"/>
</dbReference>
<evidence type="ECO:0000313" key="2">
    <source>
        <dbReference type="EMBL" id="KRG64023.1"/>
    </source>
</evidence>
<dbReference type="PATRIC" id="fig|405446.3.peg.3271"/>
<sequence length="251" mass="25921">MGWRVMAASATGRSHLDRGQPCQDAFASAYAGRVLVAAVCDGAGSATHSDTGAKTVSTAVVAAIAAHRQLGGNPAALSVDALRTIIEAAIIDAREQLASMAAGKQLTLADHACTLVGVVADAGGGWFFHVGDGVAACEFAPPQAPAVSLPANGEYANETWFVTGGNWREQLRLTRFEGRVQAVVLMSDGVQPFAMTRDGSGLFQPFIAPVLRYLGGVDAAHGSQALQATLSDPRTDHITGDDKTLLVALPV</sequence>
<protein>
    <recommendedName>
        <fullName evidence="1">PPM-type phosphatase domain-containing protein</fullName>
    </recommendedName>
</protein>
<organism evidence="2 3">
    <name type="scientific">Stenotrophomonas terrae</name>
    <dbReference type="NCBI Taxonomy" id="405446"/>
    <lineage>
        <taxon>Bacteria</taxon>
        <taxon>Pseudomonadati</taxon>
        <taxon>Pseudomonadota</taxon>
        <taxon>Gammaproteobacteria</taxon>
        <taxon>Lysobacterales</taxon>
        <taxon>Lysobacteraceae</taxon>
        <taxon>Stenotrophomonas</taxon>
    </lineage>
</organism>
<comment type="caution">
    <text evidence="2">The sequence shown here is derived from an EMBL/GenBank/DDBJ whole genome shotgun (WGS) entry which is preliminary data.</text>
</comment>
<dbReference type="InterPro" id="IPR036457">
    <property type="entry name" value="PPM-type-like_dom_sf"/>
</dbReference>
<keyword evidence="3" id="KW-1185">Reference proteome</keyword>
<evidence type="ECO:0000259" key="1">
    <source>
        <dbReference type="Pfam" id="PF13672"/>
    </source>
</evidence>
<dbReference type="AlphaFoldDB" id="A0A0R0CCY3"/>
<accession>A0A0R0CCY3</accession>
<feature type="domain" description="PPM-type phosphatase" evidence="1">
    <location>
        <begin position="11"/>
        <end position="230"/>
    </location>
</feature>
<dbReference type="Pfam" id="PF13672">
    <property type="entry name" value="PP2C_2"/>
    <property type="match status" value="1"/>
</dbReference>
<name>A0A0R0CCY3_9GAMM</name>
<dbReference type="SUPFAM" id="SSF81606">
    <property type="entry name" value="PP2C-like"/>
    <property type="match status" value="1"/>
</dbReference>
<proteinExistence type="predicted"/>
<gene>
    <name evidence="2" type="ORF">ABB27_16915</name>
</gene>
<reference evidence="2 3" key="1">
    <citation type="submission" date="2015-05" db="EMBL/GenBank/DDBJ databases">
        <title>Genome sequencing and analysis of members of genus Stenotrophomonas.</title>
        <authorList>
            <person name="Patil P.P."/>
            <person name="Midha S."/>
            <person name="Patil P.B."/>
        </authorList>
    </citation>
    <scope>NUCLEOTIDE SEQUENCE [LARGE SCALE GENOMIC DNA]</scope>
    <source>
        <strain evidence="2 3">DSM 18941</strain>
    </source>
</reference>
<dbReference type="EMBL" id="LDJJ01000068">
    <property type="protein sequence ID" value="KRG64023.1"/>
    <property type="molecule type" value="Genomic_DNA"/>
</dbReference>
<evidence type="ECO:0000313" key="3">
    <source>
        <dbReference type="Proteomes" id="UP000051863"/>
    </source>
</evidence>
<dbReference type="OrthoDB" id="9805674at2"/>
<dbReference type="InterPro" id="IPR001932">
    <property type="entry name" value="PPM-type_phosphatase-like_dom"/>
</dbReference>